<keyword evidence="3 5" id="KW-0808">Transferase</keyword>
<keyword evidence="2" id="KW-0328">Glycosyltransferase</keyword>
<keyword evidence="6" id="KW-1185">Reference proteome</keyword>
<name>A0A6H0KVR2_9BACE</name>
<dbReference type="KEGG" id="bfc:BacF7301_21385"/>
<dbReference type="AlphaFoldDB" id="A0A6H0KVR2"/>
<dbReference type="GO" id="GO:0016757">
    <property type="term" value="F:glycosyltransferase activity"/>
    <property type="evidence" value="ECO:0007669"/>
    <property type="project" value="UniProtKB-KW"/>
</dbReference>
<dbReference type="PANTHER" id="PTHR43685:SF5">
    <property type="entry name" value="GLYCOSYLTRANSFERASE EPSE-RELATED"/>
    <property type="match status" value="1"/>
</dbReference>
<evidence type="ECO:0000256" key="1">
    <source>
        <dbReference type="ARBA" id="ARBA00006739"/>
    </source>
</evidence>
<dbReference type="Pfam" id="PF00535">
    <property type="entry name" value="Glycos_transf_2"/>
    <property type="match status" value="1"/>
</dbReference>
<dbReference type="RefSeq" id="WP_167966026.1">
    <property type="nucleotide sequence ID" value="NZ_CP050831.1"/>
</dbReference>
<dbReference type="Gene3D" id="3.90.550.10">
    <property type="entry name" value="Spore Coat Polysaccharide Biosynthesis Protein SpsA, Chain A"/>
    <property type="match status" value="1"/>
</dbReference>
<reference evidence="5 6" key="1">
    <citation type="submission" date="2020-03" db="EMBL/GenBank/DDBJ databases">
        <title>Genomic analysis of Bacteroides faecium CBA7301.</title>
        <authorList>
            <person name="Kim J."/>
            <person name="Roh S.W."/>
        </authorList>
    </citation>
    <scope>NUCLEOTIDE SEQUENCE [LARGE SCALE GENOMIC DNA]</scope>
    <source>
        <strain evidence="5 6">CBA7301</strain>
    </source>
</reference>
<gene>
    <name evidence="5" type="ORF">BacF7301_21385</name>
</gene>
<dbReference type="InterPro" id="IPR001173">
    <property type="entry name" value="Glyco_trans_2-like"/>
</dbReference>
<dbReference type="InterPro" id="IPR050834">
    <property type="entry name" value="Glycosyltransf_2"/>
</dbReference>
<evidence type="ECO:0000256" key="2">
    <source>
        <dbReference type="ARBA" id="ARBA00022676"/>
    </source>
</evidence>
<dbReference type="Proteomes" id="UP000501780">
    <property type="component" value="Chromosome"/>
</dbReference>
<dbReference type="InterPro" id="IPR029044">
    <property type="entry name" value="Nucleotide-diphossugar_trans"/>
</dbReference>
<comment type="similarity">
    <text evidence="1">Belongs to the glycosyltransferase 2 family.</text>
</comment>
<proteinExistence type="inferred from homology"/>
<evidence type="ECO:0000313" key="5">
    <source>
        <dbReference type="EMBL" id="QIU96547.1"/>
    </source>
</evidence>
<dbReference type="SUPFAM" id="SSF53448">
    <property type="entry name" value="Nucleotide-diphospho-sugar transferases"/>
    <property type="match status" value="1"/>
</dbReference>
<dbReference type="EMBL" id="CP050831">
    <property type="protein sequence ID" value="QIU96547.1"/>
    <property type="molecule type" value="Genomic_DNA"/>
</dbReference>
<feature type="domain" description="Glycosyltransferase 2-like" evidence="4">
    <location>
        <begin position="8"/>
        <end position="144"/>
    </location>
</feature>
<evidence type="ECO:0000313" key="6">
    <source>
        <dbReference type="Proteomes" id="UP000501780"/>
    </source>
</evidence>
<protein>
    <submittedName>
        <fullName evidence="5">Glycosyltransferase</fullName>
    </submittedName>
</protein>
<sequence length="288" mass="33694">MNLCPLVTIAIPFYNPGEYLKYAVKSVLSQTYANWELILLNDGSTDNYKDIISEFEDKRIRFINDGYQLGLPARLNQLSLIAHGEYYARMDADDIMHPQRIELQVEFLVKHPEIDVVGSNAYYIDKDNSILGVSKELYQQPKTIADILNRGAFVHPSILGKKEWFIKHPYNEKLLRMQDLALWISSVGDSYFFNMSDKLLFYRAVGVPSLSRYLKTQKYFRGYLRTVRKRDFHYSTIYKLYMSSLLKSVVYSFFSLIGRNDLLIRKRYSTLNSEILAEAKLWLQRAVE</sequence>
<evidence type="ECO:0000259" key="4">
    <source>
        <dbReference type="Pfam" id="PF00535"/>
    </source>
</evidence>
<evidence type="ECO:0000256" key="3">
    <source>
        <dbReference type="ARBA" id="ARBA00022679"/>
    </source>
</evidence>
<organism evidence="5 6">
    <name type="scientific">Bacteroides faecium</name>
    <dbReference type="NCBI Taxonomy" id="2715212"/>
    <lineage>
        <taxon>Bacteria</taxon>
        <taxon>Pseudomonadati</taxon>
        <taxon>Bacteroidota</taxon>
        <taxon>Bacteroidia</taxon>
        <taxon>Bacteroidales</taxon>
        <taxon>Bacteroidaceae</taxon>
        <taxon>Bacteroides</taxon>
    </lineage>
</organism>
<accession>A0A6H0KVR2</accession>
<dbReference type="PANTHER" id="PTHR43685">
    <property type="entry name" value="GLYCOSYLTRANSFERASE"/>
    <property type="match status" value="1"/>
</dbReference>